<evidence type="ECO:0000313" key="3">
    <source>
        <dbReference type="EMBL" id="PJR03814.1"/>
    </source>
</evidence>
<proteinExistence type="predicted"/>
<feature type="domain" description="DUF2089" evidence="2">
    <location>
        <begin position="9"/>
        <end position="39"/>
    </location>
</feature>
<comment type="caution">
    <text evidence="3">The sequence shown here is derived from an EMBL/GenBank/DDBJ whole genome shotgun (WGS) entry which is preliminary data.</text>
</comment>
<dbReference type="EMBL" id="NIPO01000001">
    <property type="protein sequence ID" value="PJR03814.1"/>
    <property type="molecule type" value="Genomic_DNA"/>
</dbReference>
<evidence type="ECO:0008006" key="5">
    <source>
        <dbReference type="Google" id="ProtNLM"/>
    </source>
</evidence>
<evidence type="ECO:0000313" key="4">
    <source>
        <dbReference type="Proteomes" id="UP000231960"/>
    </source>
</evidence>
<evidence type="ECO:0000259" key="2">
    <source>
        <dbReference type="Pfam" id="PF22747"/>
    </source>
</evidence>
<evidence type="ECO:0000259" key="1">
    <source>
        <dbReference type="Pfam" id="PF09862"/>
    </source>
</evidence>
<dbReference type="AlphaFoldDB" id="A0A2M9R4M7"/>
<feature type="domain" description="DUF2089" evidence="1">
    <location>
        <begin position="42"/>
        <end position="84"/>
    </location>
</feature>
<dbReference type="OrthoDB" id="9797643at2"/>
<dbReference type="Pfam" id="PF09862">
    <property type="entry name" value="DUF2089"/>
    <property type="match status" value="1"/>
</dbReference>
<dbReference type="RefSeq" id="WP_100677382.1">
    <property type="nucleotide sequence ID" value="NZ_NIPO01000001.1"/>
</dbReference>
<gene>
    <name evidence="3" type="ORF">CDL10_04205</name>
</gene>
<sequence>MNLKIPNTCPSCESRLKVSELVCDECQTKVSGNFPLPVFMQLSPKEQEFVLQFFLHSGSLKEMAKQIGVSYPTLRNQLDDMIEKTIQLKKQYDDENNSAPTQPV</sequence>
<dbReference type="InterPro" id="IPR018658">
    <property type="entry name" value="DUF2089"/>
</dbReference>
<name>A0A2M9R4M7_9FLAO</name>
<dbReference type="Pfam" id="PF22747">
    <property type="entry name" value="Zn_ribbon_DUF2089"/>
    <property type="match status" value="1"/>
</dbReference>
<protein>
    <recommendedName>
        <fullName evidence="5">DUF2089 domain-containing protein</fullName>
    </recommendedName>
</protein>
<accession>A0A2M9R4M7</accession>
<reference evidence="3 4" key="1">
    <citation type="submission" date="2017-06" db="EMBL/GenBank/DDBJ databases">
        <title>Description of Avrilella dinanensis gen. nov. sp. nov.</title>
        <authorList>
            <person name="Leyer C."/>
            <person name="Sassi M."/>
            <person name="Minet J."/>
            <person name="Kayal S."/>
            <person name="Cattoir V."/>
        </authorList>
    </citation>
    <scope>NUCLEOTIDE SEQUENCE [LARGE SCALE GENOMIC DNA]</scope>
    <source>
        <strain evidence="3 4">UR159</strain>
    </source>
</reference>
<organism evidence="3 4">
    <name type="scientific">Avrilella dinanensis</name>
    <dbReference type="NCBI Taxonomy" id="2008672"/>
    <lineage>
        <taxon>Bacteria</taxon>
        <taxon>Pseudomonadati</taxon>
        <taxon>Bacteroidota</taxon>
        <taxon>Flavobacteriia</taxon>
        <taxon>Flavobacteriales</taxon>
        <taxon>Flavobacteriaceae</taxon>
        <taxon>Avrilella</taxon>
    </lineage>
</organism>
<keyword evidence="4" id="KW-1185">Reference proteome</keyword>
<dbReference type="InterPro" id="IPR053957">
    <property type="entry name" value="DUF2089_Zn_ribbon"/>
</dbReference>
<dbReference type="Proteomes" id="UP000231960">
    <property type="component" value="Unassembled WGS sequence"/>
</dbReference>